<keyword evidence="2" id="KW-1185">Reference proteome</keyword>
<evidence type="ECO:0000313" key="2">
    <source>
        <dbReference type="Proteomes" id="UP001162992"/>
    </source>
</evidence>
<name>A0ACC2CAP8_DIPCM</name>
<evidence type="ECO:0000313" key="1">
    <source>
        <dbReference type="EMBL" id="KAJ7539113.1"/>
    </source>
</evidence>
<dbReference type="EMBL" id="CM055102">
    <property type="protein sequence ID" value="KAJ7539113.1"/>
    <property type="molecule type" value="Genomic_DNA"/>
</dbReference>
<organism evidence="1 2">
    <name type="scientific">Diphasiastrum complanatum</name>
    <name type="common">Issler's clubmoss</name>
    <name type="synonym">Lycopodium complanatum</name>
    <dbReference type="NCBI Taxonomy" id="34168"/>
    <lineage>
        <taxon>Eukaryota</taxon>
        <taxon>Viridiplantae</taxon>
        <taxon>Streptophyta</taxon>
        <taxon>Embryophyta</taxon>
        <taxon>Tracheophyta</taxon>
        <taxon>Lycopodiopsida</taxon>
        <taxon>Lycopodiales</taxon>
        <taxon>Lycopodiaceae</taxon>
        <taxon>Lycopodioideae</taxon>
        <taxon>Diphasiastrum</taxon>
    </lineage>
</organism>
<gene>
    <name evidence="1" type="ORF">O6H91_11G077300</name>
</gene>
<proteinExistence type="predicted"/>
<accession>A0ACC2CAP8</accession>
<dbReference type="Proteomes" id="UP001162992">
    <property type="component" value="Chromosome 11"/>
</dbReference>
<sequence>MGKYMRKAKNRGKKGMKPLKSNVGVKTRAKRTTVKHTNQRAMANSQDLKQKEINVCYLELRSRRLKKTVEGIKRRCRSEMKAQEVEESNCSGNFDHVAQNFSPEKDECQRIGKSSTLARLTNEALPKAVSTMSLSKLSMDGAISRSSSFSALAQASLNACTNQGEASYRELETQDQQRNHFLDSEDFLVVHSRSTAMEVSLGENSRQVDQDYPSLRKSQMILRPRQKKESTAVCSLSYAGTHEKMTTQVSRPSGTDSDERTADERAAPISICKTLFGAPSGDELEEFFAHAEHQEQQLLTERYNFDFRNEVPLQGRYEWISLTHS</sequence>
<comment type="caution">
    <text evidence="1">The sequence shown here is derived from an EMBL/GenBank/DDBJ whole genome shotgun (WGS) entry which is preliminary data.</text>
</comment>
<reference evidence="2" key="1">
    <citation type="journal article" date="2024" name="Proc. Natl. Acad. Sci. U.S.A.">
        <title>Extraordinary preservation of gene collinearity over three hundred million years revealed in homosporous lycophytes.</title>
        <authorList>
            <person name="Li C."/>
            <person name="Wickell D."/>
            <person name="Kuo L.Y."/>
            <person name="Chen X."/>
            <person name="Nie B."/>
            <person name="Liao X."/>
            <person name="Peng D."/>
            <person name="Ji J."/>
            <person name="Jenkins J."/>
            <person name="Williams M."/>
            <person name="Shu S."/>
            <person name="Plott C."/>
            <person name="Barry K."/>
            <person name="Rajasekar S."/>
            <person name="Grimwood J."/>
            <person name="Han X."/>
            <person name="Sun S."/>
            <person name="Hou Z."/>
            <person name="He W."/>
            <person name="Dai G."/>
            <person name="Sun C."/>
            <person name="Schmutz J."/>
            <person name="Leebens-Mack J.H."/>
            <person name="Li F.W."/>
            <person name="Wang L."/>
        </authorList>
    </citation>
    <scope>NUCLEOTIDE SEQUENCE [LARGE SCALE GENOMIC DNA]</scope>
    <source>
        <strain evidence="2">cv. PW_Plant_1</strain>
    </source>
</reference>
<protein>
    <submittedName>
        <fullName evidence="1">Uncharacterized protein</fullName>
    </submittedName>
</protein>